<dbReference type="RefSeq" id="WP_047854163.1">
    <property type="nucleotide sequence ID" value="NZ_CP011509.1"/>
</dbReference>
<dbReference type="EMBL" id="CP011509">
    <property type="protein sequence ID" value="AKI98930.1"/>
    <property type="molecule type" value="Genomic_DNA"/>
</dbReference>
<evidence type="ECO:0000313" key="3">
    <source>
        <dbReference type="Proteomes" id="UP000035579"/>
    </source>
</evidence>
<evidence type="ECO:0000313" key="2">
    <source>
        <dbReference type="EMBL" id="REG30841.1"/>
    </source>
</evidence>
<name>A0AAC8Q126_9BACT</name>
<dbReference type="KEGG" id="age:AA314_00557"/>
<dbReference type="EMBL" id="QUMU01000006">
    <property type="protein sequence ID" value="REG30841.1"/>
    <property type="molecule type" value="Genomic_DNA"/>
</dbReference>
<dbReference type="Proteomes" id="UP000256345">
    <property type="component" value="Unassembled WGS sequence"/>
</dbReference>
<keyword evidence="4" id="KW-1185">Reference proteome</keyword>
<reference evidence="2 4" key="2">
    <citation type="submission" date="2018-08" db="EMBL/GenBank/DDBJ databases">
        <title>Genomic Encyclopedia of Archaeal and Bacterial Type Strains, Phase II (KMG-II): from individual species to whole genera.</title>
        <authorList>
            <person name="Goeker M."/>
        </authorList>
    </citation>
    <scope>NUCLEOTIDE SEQUENCE [LARGE SCALE GENOMIC DNA]</scope>
    <source>
        <strain evidence="2 4">DSM 2261</strain>
    </source>
</reference>
<gene>
    <name evidence="1" type="ORF">AA314_00557</name>
    <name evidence="2" type="ORF">ATI61_106311</name>
</gene>
<sequence>MSTSIPWLDSALAELDALERRHIERGLDPGSAFRVLALCARVDQAQAAGKEVSLPERLRSLGAQVEPAAHISRENTLLARLDALLAGEDDPFGELLDVLLDIDDVASVEDARGRANAAQRMVQLANAYLALHPLRAGALGGYADRRLELLPANASIRELWEHVARAAGEAAVEALPPLTPRPISVMQQRLARRLRAARKLEEDVSQSPVLKWLYAPAAADRRDEAPEGFAEESLVGVYREGNELTVQVNLPSGTTAAGPIEIHVSTRERTVTWAFPITKASRRTAIARLGTVEELRGRLLGEGFSASEGGLQFLVTLSLKEARDDA</sequence>
<organism evidence="1 3">
    <name type="scientific">Archangium gephyra</name>
    <dbReference type="NCBI Taxonomy" id="48"/>
    <lineage>
        <taxon>Bacteria</taxon>
        <taxon>Pseudomonadati</taxon>
        <taxon>Myxococcota</taxon>
        <taxon>Myxococcia</taxon>
        <taxon>Myxococcales</taxon>
        <taxon>Cystobacterineae</taxon>
        <taxon>Archangiaceae</taxon>
        <taxon>Archangium</taxon>
    </lineage>
</organism>
<accession>A0AAC8Q126</accession>
<evidence type="ECO:0000313" key="1">
    <source>
        <dbReference type="EMBL" id="AKI98930.1"/>
    </source>
</evidence>
<dbReference type="Proteomes" id="UP000035579">
    <property type="component" value="Chromosome"/>
</dbReference>
<protein>
    <submittedName>
        <fullName evidence="1">Uncharacterized protein</fullName>
    </submittedName>
</protein>
<proteinExistence type="predicted"/>
<dbReference type="AlphaFoldDB" id="A0AAC8Q126"/>
<evidence type="ECO:0000313" key="4">
    <source>
        <dbReference type="Proteomes" id="UP000256345"/>
    </source>
</evidence>
<reference evidence="1 3" key="1">
    <citation type="submission" date="2015-05" db="EMBL/GenBank/DDBJ databases">
        <title>Genome assembly of Archangium gephyra DSM 2261.</title>
        <authorList>
            <person name="Sharma G."/>
            <person name="Subramanian S."/>
        </authorList>
    </citation>
    <scope>NUCLEOTIDE SEQUENCE [LARGE SCALE GENOMIC DNA]</scope>
    <source>
        <strain evidence="1 3">DSM 2261</strain>
    </source>
</reference>